<keyword evidence="3" id="KW-0472">Membrane</keyword>
<dbReference type="STRING" id="857967.G0R5P6"/>
<dbReference type="PANTHER" id="PTHR10794:SF63">
    <property type="entry name" value="ALPHA_BETA HYDROLASE 1, ISOFORM A"/>
    <property type="match status" value="1"/>
</dbReference>
<feature type="active site" description="Charge relay system" evidence="2">
    <location>
        <position position="304"/>
    </location>
</feature>
<dbReference type="GO" id="GO:0034338">
    <property type="term" value="F:short-chain carboxylesterase activity"/>
    <property type="evidence" value="ECO:0007669"/>
    <property type="project" value="TreeGrafter"/>
</dbReference>
<dbReference type="InterPro" id="IPR000073">
    <property type="entry name" value="AB_hydrolase_1"/>
</dbReference>
<sequence>MALYGAKIDPTPYVPYEREYVKTQDGGQIALDWVPLKKQFQNEEDNKNKILMIMHGLTGASNSNYISQLALFAQKNGYRPVCINMRGYNSQLSNHQLTDFTKNDDLLITIDHIKQKFPQANLYAAGISMGANYLLKMAGQEQENCKLQAIVSISNPFDLLKCSYELKKWSKKIYDFNLTKNYIRNLQQNLDIFKQNEQKLGINLGFYLFQNKIFIKFQQKKDKILSAKTTEEYHSELTMKLTKHQNLEQMYTESSCAKYIKDIKVPTLCINSGDDYVCVPDHIPKDKITQNPNIIMVMTQRGGHIDYFTTYKCQRVYIFFIFFKYILVGILTSS</sequence>
<dbReference type="SUPFAM" id="SSF53474">
    <property type="entry name" value="alpha/beta-Hydrolases"/>
    <property type="match status" value="1"/>
</dbReference>
<keyword evidence="6" id="KW-1185">Reference proteome</keyword>
<organism evidence="5 6">
    <name type="scientific">Ichthyophthirius multifiliis</name>
    <name type="common">White spot disease agent</name>
    <name type="synonym">Ich</name>
    <dbReference type="NCBI Taxonomy" id="5932"/>
    <lineage>
        <taxon>Eukaryota</taxon>
        <taxon>Sar</taxon>
        <taxon>Alveolata</taxon>
        <taxon>Ciliophora</taxon>
        <taxon>Intramacronucleata</taxon>
        <taxon>Oligohymenophorea</taxon>
        <taxon>Hymenostomatida</taxon>
        <taxon>Ophryoglenina</taxon>
        <taxon>Ichthyophthirius</taxon>
    </lineage>
</organism>
<dbReference type="RefSeq" id="XP_004024103.1">
    <property type="nucleotide sequence ID" value="XM_004024054.1"/>
</dbReference>
<evidence type="ECO:0000256" key="3">
    <source>
        <dbReference type="SAM" id="Phobius"/>
    </source>
</evidence>
<evidence type="ECO:0000259" key="4">
    <source>
        <dbReference type="Pfam" id="PF00561"/>
    </source>
</evidence>
<dbReference type="OrthoDB" id="5954035at2759"/>
<feature type="domain" description="AB hydrolase-1" evidence="4">
    <location>
        <begin position="50"/>
        <end position="309"/>
    </location>
</feature>
<feature type="active site" description="Charge relay system" evidence="2">
    <location>
        <position position="275"/>
    </location>
</feature>
<dbReference type="InterPro" id="IPR050960">
    <property type="entry name" value="AB_hydrolase_4_sf"/>
</dbReference>
<dbReference type="eggNOG" id="KOG1838">
    <property type="taxonomic scope" value="Eukaryota"/>
</dbReference>
<keyword evidence="3" id="KW-0812">Transmembrane</keyword>
<name>G0R5P6_ICHMU</name>
<dbReference type="GO" id="GO:0047372">
    <property type="term" value="F:monoacylglycerol lipase activity"/>
    <property type="evidence" value="ECO:0007669"/>
    <property type="project" value="TreeGrafter"/>
</dbReference>
<dbReference type="Proteomes" id="UP000008983">
    <property type="component" value="Unassembled WGS sequence"/>
</dbReference>
<dbReference type="Pfam" id="PF00561">
    <property type="entry name" value="Abhydrolase_1"/>
    <property type="match status" value="1"/>
</dbReference>
<dbReference type="InterPro" id="IPR029058">
    <property type="entry name" value="AB_hydrolase_fold"/>
</dbReference>
<dbReference type="InterPro" id="IPR012020">
    <property type="entry name" value="ABHD4"/>
</dbReference>
<dbReference type="EMBL" id="GL984380">
    <property type="protein sequence ID" value="EGR27219.1"/>
    <property type="molecule type" value="Genomic_DNA"/>
</dbReference>
<protein>
    <recommendedName>
        <fullName evidence="4">AB hydrolase-1 domain-containing protein</fullName>
    </recommendedName>
</protein>
<feature type="transmembrane region" description="Helical" evidence="3">
    <location>
        <begin position="316"/>
        <end position="333"/>
    </location>
</feature>
<proteinExistence type="inferred from homology"/>
<dbReference type="PANTHER" id="PTHR10794">
    <property type="entry name" value="ABHYDROLASE DOMAIN-CONTAINING PROTEIN"/>
    <property type="match status" value="1"/>
</dbReference>
<feature type="active site" description="Charge relay system" evidence="2">
    <location>
        <position position="128"/>
    </location>
</feature>
<keyword evidence="3" id="KW-1133">Transmembrane helix</keyword>
<dbReference type="PIRSF" id="PIRSF005211">
    <property type="entry name" value="Ab_hydro_YheT"/>
    <property type="match status" value="1"/>
</dbReference>
<accession>G0R5P6</accession>
<dbReference type="OMA" id="SIECFIP"/>
<gene>
    <name evidence="5" type="ORF">IMG5_200050</name>
</gene>
<evidence type="ECO:0000256" key="2">
    <source>
        <dbReference type="PIRSR" id="PIRSR005211-1"/>
    </source>
</evidence>
<evidence type="ECO:0000313" key="5">
    <source>
        <dbReference type="EMBL" id="EGR27219.1"/>
    </source>
</evidence>
<reference evidence="5 6" key="1">
    <citation type="submission" date="2011-07" db="EMBL/GenBank/DDBJ databases">
        <authorList>
            <person name="Coyne R."/>
            <person name="Brami D."/>
            <person name="Johnson J."/>
            <person name="Hostetler J."/>
            <person name="Hannick L."/>
            <person name="Clark T."/>
            <person name="Cassidy-Hanley D."/>
            <person name="Inman J."/>
        </authorList>
    </citation>
    <scope>NUCLEOTIDE SEQUENCE [LARGE SCALE GENOMIC DNA]</scope>
    <source>
        <strain evidence="5 6">G5</strain>
    </source>
</reference>
<dbReference type="AlphaFoldDB" id="G0R5P6"/>
<dbReference type="GeneID" id="14903270"/>
<dbReference type="InParanoid" id="G0R5P6"/>
<evidence type="ECO:0000313" key="6">
    <source>
        <dbReference type="Proteomes" id="UP000008983"/>
    </source>
</evidence>
<evidence type="ECO:0000256" key="1">
    <source>
        <dbReference type="ARBA" id="ARBA00010884"/>
    </source>
</evidence>
<comment type="similarity">
    <text evidence="1">Belongs to the AB hydrolase superfamily. AB hydrolase 4 family.</text>
</comment>
<dbReference type="Gene3D" id="3.40.50.1820">
    <property type="entry name" value="alpha/beta hydrolase"/>
    <property type="match status" value="1"/>
</dbReference>